<keyword evidence="3" id="KW-1185">Reference proteome</keyword>
<gene>
    <name evidence="2" type="ORF">Rin_00007350</name>
</gene>
<organism evidence="2 3">
    <name type="scientific">Candidatus Regiella insecticola 5.15</name>
    <dbReference type="NCBI Taxonomy" id="1005043"/>
    <lineage>
        <taxon>Bacteria</taxon>
        <taxon>Pseudomonadati</taxon>
        <taxon>Pseudomonadota</taxon>
        <taxon>Gammaproteobacteria</taxon>
        <taxon>Enterobacterales</taxon>
        <taxon>Enterobacteriaceae</taxon>
        <taxon>aphid secondary symbionts</taxon>
        <taxon>Candidatus Regiella</taxon>
    </lineage>
</organism>
<dbReference type="Pfam" id="PF17921">
    <property type="entry name" value="Integrase_H2C2"/>
    <property type="match status" value="1"/>
</dbReference>
<feature type="domain" description="Integrase zinc-binding" evidence="1">
    <location>
        <begin position="467"/>
        <end position="522"/>
    </location>
</feature>
<feature type="non-terminal residue" evidence="2">
    <location>
        <position position="529"/>
    </location>
</feature>
<proteinExistence type="predicted"/>
<dbReference type="AlphaFoldDB" id="G2GY84"/>
<name>G2GY84_9ENTR</name>
<sequence>KESAIQLRNDIITILNSAGFELSKWSSNAPELVRGLSTMDAKVDGENISSNKQKIKKLLGIFWNQENDSYQYKVERYQINARVTKRNVLAEIASVFDPLGLINPITVRLKLIMQKLWQINIGWDEPLPTDLLNEWKKNREDLESINSLVINRLIINSSKGSSAQIHGFADASISAYGACLYIRTQDEYGNITTNLICAKSRVAPLKVVTLPRLELLDAVLLTRLAAKYVPCLQLRIENIYYWTDSTIVLAWISAPASKWKTFVGHRVSEIQELSSISQWRHVNTDTNPADIVSRGCSASQIIKSNLWWNGPDWLRAQEEQWPKYDQLTEANDCILEEKTTRKVVMSITCDISILNKFSSMSKLLRVIAYCLRFAHNAKPRNTEKRIGQIQREEINNANVSIVKLVQRNIWQEELIKLSQSKPISSSSRLLRLKPFVDENGLLRVGGRLKNADTIDVFQKHPVLLPPDSQFTRLVFLNEHEVTLHGGPQVMLARIRLRYWPLNGRNIARKIMRQCVKCFKYKPIVVQPIM</sequence>
<protein>
    <submittedName>
        <fullName evidence="2">Pao retrotransposon peptidase protein</fullName>
    </submittedName>
</protein>
<evidence type="ECO:0000259" key="1">
    <source>
        <dbReference type="Pfam" id="PF17921"/>
    </source>
</evidence>
<reference evidence="2 3" key="1">
    <citation type="journal article" date="2012" name="Genome Res.">
        <title>Genomic basis of endosymbiont-conferred protection against an insect parasitoid.</title>
        <authorList>
            <person name="Hansen A.K."/>
            <person name="Vorburger C."/>
            <person name="Moran N.A."/>
        </authorList>
    </citation>
    <scope>NUCLEOTIDE SEQUENCE [LARGE SCALE GENOMIC DNA]</scope>
    <source>
        <strain evidence="3">R5.15</strain>
    </source>
</reference>
<dbReference type="InterPro" id="IPR041588">
    <property type="entry name" value="Integrase_H2C2"/>
</dbReference>
<dbReference type="EMBL" id="AGCA01000168">
    <property type="protein sequence ID" value="EGY29296.1"/>
    <property type="molecule type" value="Genomic_DNA"/>
</dbReference>
<dbReference type="PANTHER" id="PTHR47331">
    <property type="entry name" value="PHD-TYPE DOMAIN-CONTAINING PROTEIN"/>
    <property type="match status" value="1"/>
</dbReference>
<evidence type="ECO:0000313" key="2">
    <source>
        <dbReference type="EMBL" id="EGY29296.1"/>
    </source>
</evidence>
<evidence type="ECO:0000313" key="3">
    <source>
        <dbReference type="Proteomes" id="UP000004116"/>
    </source>
</evidence>
<dbReference type="Proteomes" id="UP000004116">
    <property type="component" value="Unassembled WGS sequence"/>
</dbReference>
<comment type="caution">
    <text evidence="2">The sequence shown here is derived from an EMBL/GenBank/DDBJ whole genome shotgun (WGS) entry which is preliminary data.</text>
</comment>
<dbReference type="InterPro" id="IPR008042">
    <property type="entry name" value="Retrotrans_Pao"/>
</dbReference>
<dbReference type="Pfam" id="PF05380">
    <property type="entry name" value="Peptidase_A17"/>
    <property type="match status" value="1"/>
</dbReference>
<accession>G2GY84</accession>
<feature type="non-terminal residue" evidence="2">
    <location>
        <position position="1"/>
    </location>
</feature>